<dbReference type="EMBL" id="LUKF01000012">
    <property type="protein sequence ID" value="KYG64591.1"/>
    <property type="molecule type" value="Genomic_DNA"/>
</dbReference>
<dbReference type="InterPro" id="IPR001258">
    <property type="entry name" value="NHL_repeat"/>
</dbReference>
<dbReference type="Proteomes" id="UP000075391">
    <property type="component" value="Unassembled WGS sequence"/>
</dbReference>
<dbReference type="PANTHER" id="PTHR24104">
    <property type="entry name" value="E3 UBIQUITIN-PROTEIN LIGASE NHLRC1-RELATED"/>
    <property type="match status" value="1"/>
</dbReference>
<dbReference type="PROSITE" id="PS51257">
    <property type="entry name" value="PROKAR_LIPOPROTEIN"/>
    <property type="match status" value="1"/>
</dbReference>
<organism evidence="3 4">
    <name type="scientific">Bdellovibrio bacteriovorus</name>
    <dbReference type="NCBI Taxonomy" id="959"/>
    <lineage>
        <taxon>Bacteria</taxon>
        <taxon>Pseudomonadati</taxon>
        <taxon>Bdellovibrionota</taxon>
        <taxon>Bdellovibrionia</taxon>
        <taxon>Bdellovibrionales</taxon>
        <taxon>Pseudobdellovibrionaceae</taxon>
        <taxon>Bdellovibrio</taxon>
    </lineage>
</organism>
<sequence length="1116" mass="116090">MLLRVWMALISLVLATGCGVTANIASLRGKTPLPHVSSGPTLSVDNTLDLSTLTPATGKSPFTFEVVDGDATVSGNTLTPGTTPGDVLVKITDSAGTESFVKIPITASLDISPKQLVLSENGAYTYNGTQGVPPYSFSATGGSITASGTFTPDGSSNPATVTVTDSLGNTASVNITVNPALSSSLNHATIAANNSVTLSGAGGVPDYIYSLISGPGSINASSGVYTSGGGTGVATLRVTDSLGNTFDRTLTVNPELAASPSSARLLTTVLSLFSATGGVPPYTYTMGVGSAGTISLMTGAYTAPNTASADTVIVTDALGNTATSMVTVVTSVTLAGNRTSMQKGLTATFTASNGFPPYTYSIVSGDGTIDATSGDYSALTSGSKTIEVTDSWGVTAQWTITVYEPLVGNDFSVGTGETTTVTYSGGQPPVTAAILSGGGSISGLSFTAPGVAGTTTLRLTDADGNIADTVATIVPPPSFTSFSVNSPFTSANVSITMTGANYDSWCLRLNVNSTDGCTWQTGPLPTSLDITRPQKLYKDPKSYYAFLKRGNSIAAASDHKIFNSKFPLGSPWAAFDPKYVFAHGTDLWVYDAATPSVRKFDKHGNVLFTIGEFGSSKGMFNPLKGLASDSAGNVYVGDNVNRRVQKFSPTGEWLMQIPATPVGSTDNGYFNDMREVAVDSAGNVYVADGRHIIQKFNSVGEWQANIGSSGTGDGQFINIEDIKIDSAGNIFVADTGNHRIQKISPSGTFLMKFGSNGTGNGQFYGLKDLFLDSSGDILVLDESGLQRFSSTGTWLSKQVLLTSPTSYPVYVSSFTIDSEGTLVVADSNLMGIVKFDGALNPTPLVRRFSDDDGHFYIPQKISVDASQNIWVTESHNHRIQKFDNHGDFLMKVGSNGNGDGQFQYPGAIAIMNDGSFFVADYGNRIQKFDAAGNWQRTYPIGMRATALALDSAGQLYFTPLTGSKIRRLNPDTGVVTEAFDTAGTPDSGVFAPVGISIDSSNNFYIASDYHVLKFSPTGTFLFSSGGLGSASGKFGQVLGDAAVSPNGDIIAADQLGTAHIFSSTGAFKATISSSGVGRKVVGPRGIAVDSAGNIYISDMAKNQVLKFSPAGVQLFD</sequence>
<dbReference type="AlphaFoldDB" id="A0A150WKS1"/>
<dbReference type="Gene3D" id="2.120.10.30">
    <property type="entry name" value="TolB, C-terminal domain"/>
    <property type="match status" value="4"/>
</dbReference>
<name>A0A150WKS1_BDEBC</name>
<dbReference type="CDD" id="cd05819">
    <property type="entry name" value="NHL"/>
    <property type="match status" value="1"/>
</dbReference>
<reference evidence="3 4" key="1">
    <citation type="submission" date="2016-03" db="EMBL/GenBank/DDBJ databases">
        <authorList>
            <person name="Ploux O."/>
        </authorList>
    </citation>
    <scope>NUCLEOTIDE SEQUENCE [LARGE SCALE GENOMIC DNA]</scope>
    <source>
        <strain evidence="3 4">BER2</strain>
    </source>
</reference>
<dbReference type="PANTHER" id="PTHR24104:SF25">
    <property type="entry name" value="PROTEIN LIN-41"/>
    <property type="match status" value="1"/>
</dbReference>
<keyword evidence="1" id="KW-0677">Repeat</keyword>
<gene>
    <name evidence="3" type="ORF">AZI85_04050</name>
</gene>
<feature type="repeat" description="NHL" evidence="2">
    <location>
        <begin position="703"/>
        <end position="746"/>
    </location>
</feature>
<accession>A0A150WKS1</accession>
<dbReference type="RefSeq" id="WP_063243561.1">
    <property type="nucleotide sequence ID" value="NZ_LUKF01000012.1"/>
</dbReference>
<dbReference type="InterPro" id="IPR011042">
    <property type="entry name" value="6-blade_b-propeller_TolB-like"/>
</dbReference>
<protein>
    <submittedName>
        <fullName evidence="3">Uncharacterized protein</fullName>
    </submittedName>
</protein>
<dbReference type="SUPFAM" id="SSF101898">
    <property type="entry name" value="NHL repeat"/>
    <property type="match status" value="1"/>
</dbReference>
<dbReference type="PROSITE" id="PS51125">
    <property type="entry name" value="NHL"/>
    <property type="match status" value="5"/>
</dbReference>
<feature type="repeat" description="NHL" evidence="2">
    <location>
        <begin position="889"/>
        <end position="931"/>
    </location>
</feature>
<evidence type="ECO:0000313" key="3">
    <source>
        <dbReference type="EMBL" id="KYG64591.1"/>
    </source>
</evidence>
<dbReference type="Pfam" id="PF01436">
    <property type="entry name" value="NHL"/>
    <property type="match status" value="2"/>
</dbReference>
<feature type="repeat" description="NHL" evidence="2">
    <location>
        <begin position="607"/>
        <end position="650"/>
    </location>
</feature>
<feature type="repeat" description="NHL" evidence="2">
    <location>
        <begin position="845"/>
        <end position="885"/>
    </location>
</feature>
<evidence type="ECO:0000256" key="1">
    <source>
        <dbReference type="ARBA" id="ARBA00022737"/>
    </source>
</evidence>
<evidence type="ECO:0000313" key="4">
    <source>
        <dbReference type="Proteomes" id="UP000075391"/>
    </source>
</evidence>
<comment type="caution">
    <text evidence="3">The sequence shown here is derived from an EMBL/GenBank/DDBJ whole genome shotgun (WGS) entry which is preliminary data.</text>
</comment>
<dbReference type="InterPro" id="IPR050952">
    <property type="entry name" value="TRIM-NHL_E3_ligases"/>
</dbReference>
<dbReference type="OrthoDB" id="5291434at2"/>
<proteinExistence type="predicted"/>
<evidence type="ECO:0000256" key="2">
    <source>
        <dbReference type="PROSITE-ProRule" id="PRU00504"/>
    </source>
</evidence>
<dbReference type="GO" id="GO:0008270">
    <property type="term" value="F:zinc ion binding"/>
    <property type="evidence" value="ECO:0007669"/>
    <property type="project" value="UniProtKB-KW"/>
</dbReference>
<feature type="repeat" description="NHL" evidence="2">
    <location>
        <begin position="1068"/>
        <end position="1110"/>
    </location>
</feature>
<dbReference type="SUPFAM" id="SSF63829">
    <property type="entry name" value="Calcium-dependent phosphotriesterase"/>
    <property type="match status" value="2"/>
</dbReference>